<keyword evidence="1" id="KW-0732">Signal</keyword>
<dbReference type="PROSITE" id="PS50042">
    <property type="entry name" value="CNMP_BINDING_3"/>
    <property type="match status" value="1"/>
</dbReference>
<feature type="chain" id="PRO_5015660732" description="Cyclic nucleotide-binding domain-containing protein" evidence="1">
    <location>
        <begin position="19"/>
        <end position="564"/>
    </location>
</feature>
<feature type="signal peptide" evidence="1">
    <location>
        <begin position="1"/>
        <end position="18"/>
    </location>
</feature>
<name>A0A2T6AGS8_9FLAO</name>
<keyword evidence="4" id="KW-1185">Reference proteome</keyword>
<dbReference type="OrthoDB" id="679547at2"/>
<dbReference type="AlphaFoldDB" id="A0A2T6AGS8"/>
<organism evidence="3 4">
    <name type="scientific">Christiangramia gaetbulicola</name>
    <dbReference type="NCBI Taxonomy" id="703340"/>
    <lineage>
        <taxon>Bacteria</taxon>
        <taxon>Pseudomonadati</taxon>
        <taxon>Bacteroidota</taxon>
        <taxon>Flavobacteriia</taxon>
        <taxon>Flavobacteriales</taxon>
        <taxon>Flavobacteriaceae</taxon>
        <taxon>Christiangramia</taxon>
    </lineage>
</organism>
<evidence type="ECO:0000256" key="1">
    <source>
        <dbReference type="SAM" id="SignalP"/>
    </source>
</evidence>
<evidence type="ECO:0000313" key="3">
    <source>
        <dbReference type="EMBL" id="PTX42997.1"/>
    </source>
</evidence>
<reference evidence="3 4" key="1">
    <citation type="submission" date="2018-04" db="EMBL/GenBank/DDBJ databases">
        <title>Genomic Encyclopedia of Archaeal and Bacterial Type Strains, Phase II (KMG-II): from individual species to whole genera.</title>
        <authorList>
            <person name="Goeker M."/>
        </authorList>
    </citation>
    <scope>NUCLEOTIDE SEQUENCE [LARGE SCALE GENOMIC DNA]</scope>
    <source>
        <strain evidence="3 4">DSM 23082</strain>
    </source>
</reference>
<comment type="caution">
    <text evidence="3">The sequence shown here is derived from an EMBL/GenBank/DDBJ whole genome shotgun (WGS) entry which is preliminary data.</text>
</comment>
<evidence type="ECO:0000313" key="4">
    <source>
        <dbReference type="Proteomes" id="UP000244174"/>
    </source>
</evidence>
<evidence type="ECO:0000259" key="2">
    <source>
        <dbReference type="PROSITE" id="PS50042"/>
    </source>
</evidence>
<protein>
    <recommendedName>
        <fullName evidence="2">Cyclic nucleotide-binding domain-containing protein</fullName>
    </recommendedName>
</protein>
<feature type="domain" description="Cyclic nucleotide-binding" evidence="2">
    <location>
        <begin position="354"/>
        <end position="384"/>
    </location>
</feature>
<dbReference type="InterPro" id="IPR000595">
    <property type="entry name" value="cNMP-bd_dom"/>
</dbReference>
<dbReference type="Proteomes" id="UP000244174">
    <property type="component" value="Unassembled WGS sequence"/>
</dbReference>
<accession>A0A2T6AGS8</accession>
<sequence>MKTKLIIFCLLLVQFGFAQQNRDGSVFSAEAAEEIFIHYNAPLLIPGESLYYKVYNLINANHQKSDISKIVNVKLLKSNGDVVFHHILNLEEGASYSDYLIPADLPSGIYSLIGYTNWMKNHGLKGIFDSKILIINPYLKNADENISISEEQKSSGFTNNELSAESDFQINLNKDIFDRREKIEVSLLGDLDVLEQADFSVSVRKVEEVPGLQTVSSKNLDKDQVNDFQVKFIPEMRGRILSGKIENKNNTVLDKDLSVAYFVPNSPEKFRVFETSKDGSFKFVLQEPIKDEKAYLKVIDDSDYDYQILIDSSLIDYEVKQAGKVVIPNSVKNEIEQRAIYNQIQQSYLAKKADAVVNKNSKGNFFGDKAMLYDLDNYTRFSTVPEVFVEIIQFASFKKEGDMFIPNIRTYNTETDFGNPPLLIIDGVVILDYNTFYYMDAKLIEKIYVVRDKYFYGPEVYQGIILVETVKVDTPAFSADHSLEMIPTEPIKDYYSPDYSTAEKRAELSRIPDYRSQLFWSPELSANKFEFFTSDIIGTFQIKIEGFQKNGEAISLEKTFQVRD</sequence>
<proteinExistence type="predicted"/>
<dbReference type="RefSeq" id="WP_108171460.1">
    <property type="nucleotide sequence ID" value="NZ_QBKQ01000002.1"/>
</dbReference>
<dbReference type="EMBL" id="QBKQ01000002">
    <property type="protein sequence ID" value="PTX42997.1"/>
    <property type="molecule type" value="Genomic_DNA"/>
</dbReference>
<gene>
    <name evidence="3" type="ORF">C8P64_1521</name>
</gene>